<keyword evidence="2" id="KW-0479">Metal-binding</keyword>
<dbReference type="GO" id="GO:0046872">
    <property type="term" value="F:metal ion binding"/>
    <property type="evidence" value="ECO:0007669"/>
    <property type="project" value="UniProtKB-KW"/>
</dbReference>
<dbReference type="Pfam" id="PF01568">
    <property type="entry name" value="Molydop_binding"/>
    <property type="match status" value="1"/>
</dbReference>
<evidence type="ECO:0000256" key="1">
    <source>
        <dbReference type="ARBA" id="ARBA00010312"/>
    </source>
</evidence>
<dbReference type="PROSITE" id="PS51669">
    <property type="entry name" value="4FE4S_MOW_BIS_MGD"/>
    <property type="match status" value="1"/>
</dbReference>
<dbReference type="Pfam" id="PF04879">
    <property type="entry name" value="Molybdop_Fe4S4"/>
    <property type="match status" value="1"/>
</dbReference>
<feature type="domain" description="4Fe-4S Mo/W bis-MGD-type" evidence="5">
    <location>
        <begin position="3"/>
        <end position="59"/>
    </location>
</feature>
<keyword evidence="7" id="KW-1185">Reference proteome</keyword>
<comment type="caution">
    <text evidence="6">The sequence shown here is derived from an EMBL/GenBank/DDBJ whole genome shotgun (WGS) entry which is preliminary data.</text>
</comment>
<accession>A0AAP8MG87</accession>
<evidence type="ECO:0000256" key="4">
    <source>
        <dbReference type="ARBA" id="ARBA00023014"/>
    </source>
</evidence>
<dbReference type="SUPFAM" id="SSF53706">
    <property type="entry name" value="Formate dehydrogenase/DMSO reductase, domains 1-3"/>
    <property type="match status" value="1"/>
</dbReference>
<evidence type="ECO:0000256" key="3">
    <source>
        <dbReference type="ARBA" id="ARBA00023004"/>
    </source>
</evidence>
<keyword evidence="3" id="KW-0408">Iron</keyword>
<dbReference type="Proteomes" id="UP000235162">
    <property type="component" value="Unassembled WGS sequence"/>
</dbReference>
<evidence type="ECO:0000259" key="5">
    <source>
        <dbReference type="PROSITE" id="PS51669"/>
    </source>
</evidence>
<dbReference type="SUPFAM" id="SSF50692">
    <property type="entry name" value="ADC-like"/>
    <property type="match status" value="1"/>
</dbReference>
<keyword evidence="4" id="KW-0411">Iron-sulfur</keyword>
<comment type="similarity">
    <text evidence="1">Belongs to the prokaryotic molybdopterin-containing oxidoreductase family.</text>
</comment>
<proteinExistence type="inferred from homology"/>
<dbReference type="InterPro" id="IPR009010">
    <property type="entry name" value="Asp_de-COase-like_dom_sf"/>
</dbReference>
<dbReference type="InterPro" id="IPR050612">
    <property type="entry name" value="Prok_Mopterin_Oxidored"/>
</dbReference>
<dbReference type="AlphaFoldDB" id="A0AAP8MG87"/>
<evidence type="ECO:0000313" key="6">
    <source>
        <dbReference type="EMBL" id="PLW87308.1"/>
    </source>
</evidence>
<evidence type="ECO:0000256" key="2">
    <source>
        <dbReference type="ARBA" id="ARBA00022723"/>
    </source>
</evidence>
<dbReference type="Gene3D" id="3.40.50.740">
    <property type="match status" value="1"/>
</dbReference>
<dbReference type="Gene3D" id="3.40.228.10">
    <property type="entry name" value="Dimethylsulfoxide Reductase, domain 2"/>
    <property type="match status" value="1"/>
</dbReference>
<dbReference type="GO" id="GO:0051536">
    <property type="term" value="F:iron-sulfur cluster binding"/>
    <property type="evidence" value="ECO:0007669"/>
    <property type="project" value="UniProtKB-KW"/>
</dbReference>
<sequence length="722" mass="79206">MTQKDVKTYCRFCHAYCPMVATVKDDRLIALAPDTDNEIYGGYTCVKGRQMLEQIYQPERFEHSQKRASDGSLSPIASTDALDEIATQLSEILAKYGPRAIASYNGTYSFQNSAAHSVARAFHGAIESPSYYTSVTIDQPAKVAIAPARMGVWTAGNHMWSDSDVSLVIGNNTLISHFSVPGGVPSFSPANALREGRKRGLKLIVIDPRESEVAKRADLHLQIKPGQDAALLACMIQIVIREGLYEQAFCEEHTRSFDTLDEATQPFTPEKVAAAAGVPEAQIYEAARIFGRGPRGSAATGTGPEMGPHPNLMQHLSLCLNAICGRHTRAGERMPNTGVLTPEAPVFAQAMPPQPQWLQEGERSRVVDDVYETTVLSPYGPLNEMPTGLMADEILEPGDDKIRALICVGGNPALACPDQEKMHRALADLDLLVCVDIKESATAQLADYILAPKVCLEREDVTLLTDIWHDKPYSQYTQAVVPARGDEVEEWQVFWELAKRMGVTLELNGEPVDMETLPPKLDLLRSMTRGSRVPIDEIAAREGGHVYDLADVIAEPADPATKGHLELFPEGLGDELATAYADMDANNSDYPLLLVSRRMKYTHNSTGPELSLLRAKNSYNPTFMHSDDLEALGLEDGDEISVASRHGDIPGIVHRSDDIKPGVVSMSHSWGGNPDPEHNVDTQFRNMGSNTNRLIDNLREIERYSAMPRLSSIPVSITKRAP</sequence>
<dbReference type="SMART" id="SM00926">
    <property type="entry name" value="Molybdop_Fe4S4"/>
    <property type="match status" value="1"/>
</dbReference>
<name>A0AAP8MG87_9GAMM</name>
<dbReference type="EMBL" id="PKUR01000001">
    <property type="protein sequence ID" value="PLW87308.1"/>
    <property type="molecule type" value="Genomic_DNA"/>
</dbReference>
<protein>
    <recommendedName>
        <fullName evidence="5">4Fe-4S Mo/W bis-MGD-type domain-containing protein</fullName>
    </recommendedName>
</protein>
<reference evidence="6 7" key="1">
    <citation type="submission" date="2018-01" db="EMBL/GenBank/DDBJ databases">
        <title>The draft genome sequence of Halioglobus japonicus S1-36.</title>
        <authorList>
            <person name="Du Z.-J."/>
            <person name="Shi M.-J."/>
        </authorList>
    </citation>
    <scope>NUCLEOTIDE SEQUENCE [LARGE SCALE GENOMIC DNA]</scope>
    <source>
        <strain evidence="6 7">S1-36</strain>
    </source>
</reference>
<dbReference type="Gene3D" id="2.20.25.90">
    <property type="entry name" value="ADC-like domains"/>
    <property type="match status" value="1"/>
</dbReference>
<dbReference type="Pfam" id="PF00384">
    <property type="entry name" value="Molybdopterin"/>
    <property type="match status" value="1"/>
</dbReference>
<dbReference type="InterPro" id="IPR006963">
    <property type="entry name" value="Mopterin_OxRdtase_4Fe-4S_dom"/>
</dbReference>
<dbReference type="RefSeq" id="WP_102106080.1">
    <property type="nucleotide sequence ID" value="NZ_BMYL01000001.1"/>
</dbReference>
<evidence type="ECO:0000313" key="7">
    <source>
        <dbReference type="Proteomes" id="UP000235162"/>
    </source>
</evidence>
<dbReference type="PANTHER" id="PTHR43742:SF2">
    <property type="entry name" value="ASSIMILATORY NITRATE REDUCTASE CATALYTIC SUBUNIT"/>
    <property type="match status" value="1"/>
</dbReference>
<dbReference type="InterPro" id="IPR006656">
    <property type="entry name" value="Mopterin_OxRdtase"/>
</dbReference>
<dbReference type="GO" id="GO:0043546">
    <property type="term" value="F:molybdopterin cofactor binding"/>
    <property type="evidence" value="ECO:0007669"/>
    <property type="project" value="InterPro"/>
</dbReference>
<dbReference type="InterPro" id="IPR006657">
    <property type="entry name" value="MoPterin_dinucl-bd_dom"/>
</dbReference>
<dbReference type="GO" id="GO:0016491">
    <property type="term" value="F:oxidoreductase activity"/>
    <property type="evidence" value="ECO:0007669"/>
    <property type="project" value="InterPro"/>
</dbReference>
<gene>
    <name evidence="6" type="ORF">C0029_01550</name>
</gene>
<dbReference type="PANTHER" id="PTHR43742">
    <property type="entry name" value="TRIMETHYLAMINE-N-OXIDE REDUCTASE"/>
    <property type="match status" value="1"/>
</dbReference>
<dbReference type="Gene3D" id="2.40.40.20">
    <property type="match status" value="1"/>
</dbReference>
<organism evidence="6 7">
    <name type="scientific">Halioglobus japonicus</name>
    <dbReference type="NCBI Taxonomy" id="930805"/>
    <lineage>
        <taxon>Bacteria</taxon>
        <taxon>Pseudomonadati</taxon>
        <taxon>Pseudomonadota</taxon>
        <taxon>Gammaproteobacteria</taxon>
        <taxon>Cellvibrionales</taxon>
        <taxon>Halieaceae</taxon>
        <taxon>Halioglobus</taxon>
    </lineage>
</organism>